<dbReference type="InterPro" id="IPR016181">
    <property type="entry name" value="Acyl_CoA_acyltransferase"/>
</dbReference>
<evidence type="ECO:0000313" key="5">
    <source>
        <dbReference type="Proteomes" id="UP000177026"/>
    </source>
</evidence>
<keyword evidence="1" id="KW-0808">Transferase</keyword>
<dbReference type="PROSITE" id="PS51186">
    <property type="entry name" value="GNAT"/>
    <property type="match status" value="1"/>
</dbReference>
<name>A0A1F7GFT2_9BACT</name>
<dbReference type="PANTHER" id="PTHR43877">
    <property type="entry name" value="AMINOALKYLPHOSPHONATE N-ACETYLTRANSFERASE-RELATED-RELATED"/>
    <property type="match status" value="1"/>
</dbReference>
<feature type="domain" description="N-acetyltransferase" evidence="3">
    <location>
        <begin position="4"/>
        <end position="145"/>
    </location>
</feature>
<comment type="caution">
    <text evidence="4">The sequence shown here is derived from an EMBL/GenBank/DDBJ whole genome shotgun (WGS) entry which is preliminary data.</text>
</comment>
<dbReference type="EMBL" id="MFZI01000081">
    <property type="protein sequence ID" value="OGK17696.1"/>
    <property type="molecule type" value="Genomic_DNA"/>
</dbReference>
<evidence type="ECO:0000256" key="2">
    <source>
        <dbReference type="ARBA" id="ARBA00023315"/>
    </source>
</evidence>
<dbReference type="PANTHER" id="PTHR43877:SF2">
    <property type="entry name" value="AMINOALKYLPHOSPHONATE N-ACETYLTRANSFERASE-RELATED"/>
    <property type="match status" value="1"/>
</dbReference>
<dbReference type="Gene3D" id="3.40.630.30">
    <property type="match status" value="1"/>
</dbReference>
<proteinExistence type="predicted"/>
<dbReference type="CDD" id="cd04301">
    <property type="entry name" value="NAT_SF"/>
    <property type="match status" value="1"/>
</dbReference>
<keyword evidence="2" id="KW-0012">Acyltransferase</keyword>
<evidence type="ECO:0000256" key="1">
    <source>
        <dbReference type="ARBA" id="ARBA00022679"/>
    </source>
</evidence>
<sequence length="146" mass="17254">MKDIQIMDASVADVDTLWKWGEENWELWSDEKYKWFSKKSLKKLVSEPKEDSLLVAKHKNELIGMLFMYNLRDWAYCVGAYITPRFRKKGLGNMLLIEAEGRLAAKGIESIALVVDTKNKKGFYFWKKMGFYEGYKFIWMTKDLQT</sequence>
<dbReference type="AlphaFoldDB" id="A0A1F7GFT2"/>
<evidence type="ECO:0000313" key="4">
    <source>
        <dbReference type="EMBL" id="OGK17696.1"/>
    </source>
</evidence>
<dbReference type="SUPFAM" id="SSF55729">
    <property type="entry name" value="Acyl-CoA N-acyltransferases (Nat)"/>
    <property type="match status" value="1"/>
</dbReference>
<evidence type="ECO:0000259" key="3">
    <source>
        <dbReference type="PROSITE" id="PS51186"/>
    </source>
</evidence>
<protein>
    <recommendedName>
        <fullName evidence="3">N-acetyltransferase domain-containing protein</fullName>
    </recommendedName>
</protein>
<dbReference type="InterPro" id="IPR050832">
    <property type="entry name" value="Bact_Acetyltransf"/>
</dbReference>
<dbReference type="GO" id="GO:0016747">
    <property type="term" value="F:acyltransferase activity, transferring groups other than amino-acyl groups"/>
    <property type="evidence" value="ECO:0007669"/>
    <property type="project" value="InterPro"/>
</dbReference>
<dbReference type="InterPro" id="IPR000182">
    <property type="entry name" value="GNAT_dom"/>
</dbReference>
<dbReference type="Pfam" id="PF00583">
    <property type="entry name" value="Acetyltransf_1"/>
    <property type="match status" value="1"/>
</dbReference>
<accession>A0A1F7GFT2</accession>
<dbReference type="Proteomes" id="UP000177026">
    <property type="component" value="Unassembled WGS sequence"/>
</dbReference>
<reference evidence="4 5" key="1">
    <citation type="journal article" date="2016" name="Nat. Commun.">
        <title>Thousands of microbial genomes shed light on interconnected biogeochemical processes in an aquifer system.</title>
        <authorList>
            <person name="Anantharaman K."/>
            <person name="Brown C.T."/>
            <person name="Hug L.A."/>
            <person name="Sharon I."/>
            <person name="Castelle C.J."/>
            <person name="Probst A.J."/>
            <person name="Thomas B.C."/>
            <person name="Singh A."/>
            <person name="Wilkins M.J."/>
            <person name="Karaoz U."/>
            <person name="Brodie E.L."/>
            <person name="Williams K.H."/>
            <person name="Hubbard S.S."/>
            <person name="Banfield J.F."/>
        </authorList>
    </citation>
    <scope>NUCLEOTIDE SEQUENCE [LARGE SCALE GENOMIC DNA]</scope>
</reference>
<organism evidence="4 5">
    <name type="scientific">Candidatus Roizmanbacteria bacterium RIFCSPHIGHO2_01_FULL_39_8</name>
    <dbReference type="NCBI Taxonomy" id="1802033"/>
    <lineage>
        <taxon>Bacteria</taxon>
        <taxon>Candidatus Roizmaniibacteriota</taxon>
    </lineage>
</organism>
<gene>
    <name evidence="4" type="ORF">A2866_05945</name>
</gene>